<feature type="compositionally biased region" description="Polar residues" evidence="3">
    <location>
        <begin position="1"/>
        <end position="13"/>
    </location>
</feature>
<evidence type="ECO:0000256" key="3">
    <source>
        <dbReference type="SAM" id="MobiDB-lite"/>
    </source>
</evidence>
<feature type="region of interest" description="Disordered" evidence="3">
    <location>
        <begin position="1"/>
        <end position="58"/>
    </location>
</feature>
<organism evidence="5 6">
    <name type="scientific">Carpediemonas membranifera</name>
    <dbReference type="NCBI Taxonomy" id="201153"/>
    <lineage>
        <taxon>Eukaryota</taxon>
        <taxon>Metamonada</taxon>
        <taxon>Carpediemonas-like organisms</taxon>
        <taxon>Carpediemonas</taxon>
    </lineage>
</organism>
<dbReference type="PANTHER" id="PTHR28663">
    <property type="entry name" value="COILED-COIL DOMAIN-CONTAINING PROTEIN 173"/>
    <property type="match status" value="1"/>
</dbReference>
<keyword evidence="1 2" id="KW-0175">Coiled coil</keyword>
<accession>A0A8J6DXM5</accession>
<evidence type="ECO:0000256" key="2">
    <source>
        <dbReference type="SAM" id="Coils"/>
    </source>
</evidence>
<feature type="compositionally biased region" description="Basic and acidic residues" evidence="3">
    <location>
        <begin position="41"/>
        <end position="58"/>
    </location>
</feature>
<feature type="compositionally biased region" description="Basic and acidic residues" evidence="3">
    <location>
        <begin position="15"/>
        <end position="28"/>
    </location>
</feature>
<keyword evidence="6" id="KW-1185">Reference proteome</keyword>
<dbReference type="PANTHER" id="PTHR28663:SF1">
    <property type="entry name" value="CILIA- AND FLAGELLA- ASSOCIATED PROTEIN 210"/>
    <property type="match status" value="1"/>
</dbReference>
<protein>
    <submittedName>
        <fullName evidence="5">Chromosome partition protein Smc</fullName>
    </submittedName>
</protein>
<evidence type="ECO:0000259" key="4">
    <source>
        <dbReference type="Pfam" id="PF13868"/>
    </source>
</evidence>
<feature type="coiled-coil region" evidence="2">
    <location>
        <begin position="146"/>
        <end position="205"/>
    </location>
</feature>
<dbReference type="Pfam" id="PF13868">
    <property type="entry name" value="TPH"/>
    <property type="match status" value="1"/>
</dbReference>
<evidence type="ECO:0000313" key="6">
    <source>
        <dbReference type="Proteomes" id="UP000717585"/>
    </source>
</evidence>
<reference evidence="5" key="1">
    <citation type="submission" date="2021-05" db="EMBL/GenBank/DDBJ databases">
        <title>A free-living protist that lacks canonical eukaryotic 1 DNA replication and segregation systems.</title>
        <authorList>
            <person name="Salas-Leiva D.E."/>
            <person name="Tromer E.C."/>
            <person name="Curtis B.A."/>
            <person name="Jerlstrom-Hultqvist J."/>
            <person name="Kolisko M."/>
            <person name="Yi Z."/>
            <person name="Salas-Leiva J.S."/>
            <person name="Gallot-Lavallee L."/>
            <person name="Kops G.J.P.L."/>
            <person name="Archibald J.M."/>
            <person name="Simpson A.G.B."/>
            <person name="Roger A.J."/>
        </authorList>
    </citation>
    <scope>NUCLEOTIDE SEQUENCE</scope>
    <source>
        <strain evidence="5">BICM</strain>
    </source>
</reference>
<dbReference type="Proteomes" id="UP000717585">
    <property type="component" value="Unassembled WGS sequence"/>
</dbReference>
<evidence type="ECO:0000313" key="5">
    <source>
        <dbReference type="EMBL" id="KAG9390489.1"/>
    </source>
</evidence>
<dbReference type="InterPro" id="IPR043597">
    <property type="entry name" value="TPH_dom"/>
</dbReference>
<dbReference type="InterPro" id="IPR039986">
    <property type="entry name" value="CFAP210"/>
</dbReference>
<name>A0A8J6DXM5_9EUKA</name>
<evidence type="ECO:0000256" key="1">
    <source>
        <dbReference type="ARBA" id="ARBA00023054"/>
    </source>
</evidence>
<dbReference type="EMBL" id="JAHDYR010000064">
    <property type="protein sequence ID" value="KAG9390489.1"/>
    <property type="molecule type" value="Genomic_DNA"/>
</dbReference>
<proteinExistence type="predicted"/>
<dbReference type="AlphaFoldDB" id="A0A8J6DXM5"/>
<feature type="coiled-coil region" evidence="2">
    <location>
        <begin position="275"/>
        <end position="369"/>
    </location>
</feature>
<comment type="caution">
    <text evidence="5">The sequence shown here is derived from an EMBL/GenBank/DDBJ whole genome shotgun (WGS) entry which is preliminary data.</text>
</comment>
<sequence>MRGVATSIQSASKNDALERRQKSKEKAAKWNNTISGLQKQRLADRQRRIEEEEERKRELDREMELLAMKEHAETIQRARDVINDQDDRIQAFKRASDVSKCLDTVGIQLAEKQARAKAEKEEDQRWATHLKAQEEAEKADDARKAEERCKAALELKKTRIEQLEEKRRGLDEEAAQDRMEGEIIAAEARQDEEAEIERVAEQRRRALVVNKENTQVWEDQARRKQADRAADAESLVMADELTVWGDHIEAAKKKSEQRYVDAAVARREQTYGKLARHLQEQTTSFERKLEVEEREAEEKFVNEEAAKKARQLEMQQMCDRQRRLQMKRAEEVAARERRIAESMKQNLDKNIAELRAAEKQELMDKYRQAKELSIHQRKEAVRQRAAKKNARAQEVQRYEAMAQAVAADEKEFIERYESDLLARRDKGENVDPLALALGKMKVKSQKLESTM</sequence>
<feature type="domain" description="Trichohyalin-plectin-homology" evidence="4">
    <location>
        <begin position="82"/>
        <end position="423"/>
    </location>
</feature>
<gene>
    <name evidence="5" type="ORF">J8273_7840</name>
</gene>